<dbReference type="Pfam" id="PF04749">
    <property type="entry name" value="PLAC8"/>
    <property type="match status" value="1"/>
</dbReference>
<proteinExistence type="predicted"/>
<protein>
    <recommendedName>
        <fullName evidence="5">PLAC8 family protein</fullName>
    </recommendedName>
</protein>
<feature type="transmembrane region" description="Helical" evidence="2">
    <location>
        <begin position="92"/>
        <end position="114"/>
    </location>
</feature>
<evidence type="ECO:0000313" key="3">
    <source>
        <dbReference type="EMBL" id="QBZ65312.1"/>
    </source>
</evidence>
<dbReference type="AlphaFoldDB" id="A0A4P7NSN1"/>
<keyword evidence="2" id="KW-0472">Membrane</keyword>
<sequence length="187" mass="19938">MSTSTPPRALMPPVPSTTVTVTATGPSQEQRQGGKLQDLLQGPDAQQWQARFNTTMADVGGVVNSKAPESAEPFSENLFGCFGDIGLCLQGCLIPCVCLLLCGLGCIGLSWIPMSMQRADIRRKYGLRGSCLGDIALACCCGCCAILQEERESAHREPLDDTHTTAVAGDKTQYNSQPGMNYPTPPQ</sequence>
<keyword evidence="2" id="KW-1133">Transmembrane helix</keyword>
<feature type="region of interest" description="Disordered" evidence="1">
    <location>
        <begin position="1"/>
        <end position="33"/>
    </location>
</feature>
<dbReference type="Proteomes" id="UP000294847">
    <property type="component" value="Chromosome 6"/>
</dbReference>
<evidence type="ECO:0000256" key="1">
    <source>
        <dbReference type="SAM" id="MobiDB-lite"/>
    </source>
</evidence>
<dbReference type="InterPro" id="IPR006461">
    <property type="entry name" value="PLAC_motif_containing"/>
</dbReference>
<gene>
    <name evidence="3" type="ORF">PoMZ_07019</name>
</gene>
<evidence type="ECO:0000256" key="2">
    <source>
        <dbReference type="SAM" id="Phobius"/>
    </source>
</evidence>
<feature type="region of interest" description="Disordered" evidence="1">
    <location>
        <begin position="155"/>
        <end position="187"/>
    </location>
</feature>
<evidence type="ECO:0000313" key="4">
    <source>
        <dbReference type="Proteomes" id="UP000294847"/>
    </source>
</evidence>
<reference evidence="3 4" key="1">
    <citation type="journal article" date="2019" name="Mol. Biol. Evol.">
        <title>Blast fungal genomes show frequent chromosomal changes, gene gains and losses, and effector gene turnover.</title>
        <authorList>
            <person name="Gomez Luciano L.B."/>
            <person name="Jason Tsai I."/>
            <person name="Chuma I."/>
            <person name="Tosa Y."/>
            <person name="Chen Y.H."/>
            <person name="Li J.Y."/>
            <person name="Li M.Y."/>
            <person name="Jade Lu M.Y."/>
            <person name="Nakayashiki H."/>
            <person name="Li W.H."/>
        </authorList>
    </citation>
    <scope>NUCLEOTIDE SEQUENCE [LARGE SCALE GENOMIC DNA]</scope>
    <source>
        <strain evidence="3">MZ5-1-6</strain>
    </source>
</reference>
<keyword evidence="2" id="KW-0812">Transmembrane</keyword>
<name>A0A4P7NSN1_PYROR</name>
<organism evidence="3 4">
    <name type="scientific">Pyricularia oryzae</name>
    <name type="common">Rice blast fungus</name>
    <name type="synonym">Magnaporthe oryzae</name>
    <dbReference type="NCBI Taxonomy" id="318829"/>
    <lineage>
        <taxon>Eukaryota</taxon>
        <taxon>Fungi</taxon>
        <taxon>Dikarya</taxon>
        <taxon>Ascomycota</taxon>
        <taxon>Pezizomycotina</taxon>
        <taxon>Sordariomycetes</taxon>
        <taxon>Sordariomycetidae</taxon>
        <taxon>Magnaporthales</taxon>
        <taxon>Pyriculariaceae</taxon>
        <taxon>Pyricularia</taxon>
    </lineage>
</organism>
<accession>A0A4P7NSN1</accession>
<dbReference type="PANTHER" id="PTHR15907">
    <property type="entry name" value="DUF614 FAMILY PROTEIN-RELATED"/>
    <property type="match status" value="1"/>
</dbReference>
<dbReference type="EMBL" id="CP034209">
    <property type="protein sequence ID" value="QBZ65312.1"/>
    <property type="molecule type" value="Genomic_DNA"/>
</dbReference>
<evidence type="ECO:0008006" key="5">
    <source>
        <dbReference type="Google" id="ProtNLM"/>
    </source>
</evidence>